<dbReference type="SUPFAM" id="SSF102198">
    <property type="entry name" value="Putative cyclase"/>
    <property type="match status" value="1"/>
</dbReference>
<dbReference type="Gene3D" id="3.50.30.50">
    <property type="entry name" value="Putative cyclase"/>
    <property type="match status" value="1"/>
</dbReference>
<evidence type="ECO:0000313" key="1">
    <source>
        <dbReference type="EMBL" id="GAA4399772.1"/>
    </source>
</evidence>
<dbReference type="InterPro" id="IPR037175">
    <property type="entry name" value="KFase_sf"/>
</dbReference>
<protein>
    <submittedName>
        <fullName evidence="1">Cyclase family protein</fullName>
    </submittedName>
</protein>
<dbReference type="EMBL" id="BAABHB010000002">
    <property type="protein sequence ID" value="GAA4399772.1"/>
    <property type="molecule type" value="Genomic_DNA"/>
</dbReference>
<dbReference type="InterPro" id="IPR007325">
    <property type="entry name" value="KFase/CYL"/>
</dbReference>
<proteinExistence type="predicted"/>
<gene>
    <name evidence="1" type="ORF">GCM10023187_12170</name>
</gene>
<evidence type="ECO:0000313" key="2">
    <source>
        <dbReference type="Proteomes" id="UP001500936"/>
    </source>
</evidence>
<keyword evidence="2" id="KW-1185">Reference proteome</keyword>
<dbReference type="PANTHER" id="PTHR31118:SF32">
    <property type="entry name" value="KYNURENINE FORMAMIDASE"/>
    <property type="match status" value="1"/>
</dbReference>
<dbReference type="RefSeq" id="WP_345264989.1">
    <property type="nucleotide sequence ID" value="NZ_BAABHB010000002.1"/>
</dbReference>
<dbReference type="Proteomes" id="UP001500936">
    <property type="component" value="Unassembled WGS sequence"/>
</dbReference>
<dbReference type="Pfam" id="PF04199">
    <property type="entry name" value="Cyclase"/>
    <property type="match status" value="1"/>
</dbReference>
<name>A0ABP8K385_9BACT</name>
<accession>A0ABP8K385</accession>
<dbReference type="PANTHER" id="PTHR31118">
    <property type="entry name" value="CYCLASE-LIKE PROTEIN 2"/>
    <property type="match status" value="1"/>
</dbReference>
<comment type="caution">
    <text evidence="1">The sequence shown here is derived from an EMBL/GenBank/DDBJ whole genome shotgun (WGS) entry which is preliminary data.</text>
</comment>
<reference evidence="2" key="1">
    <citation type="journal article" date="2019" name="Int. J. Syst. Evol. Microbiol.">
        <title>The Global Catalogue of Microorganisms (GCM) 10K type strain sequencing project: providing services to taxonomists for standard genome sequencing and annotation.</title>
        <authorList>
            <consortium name="The Broad Institute Genomics Platform"/>
            <consortium name="The Broad Institute Genome Sequencing Center for Infectious Disease"/>
            <person name="Wu L."/>
            <person name="Ma J."/>
        </authorList>
    </citation>
    <scope>NUCLEOTIDE SEQUENCE [LARGE SCALE GENOMIC DNA]</scope>
    <source>
        <strain evidence="2">JCM 17925</strain>
    </source>
</reference>
<sequence>MRYIDLTRTYQRNMPGVDWEPARTLDRDGWNATTLHLYSHAGTHMDAPLHFGVSDQTIDQLPLEQCIGRAWVLRLPDTPPKAIHTVADLGTLADQIQPGDSLLIQTGWSRRISEPAFRLELPRIGEELARWLVARSVRMLGVEPPSVADVTNLDEVTHIHRILLGGNVVIIEGLCNLEQIQADAVTLIALPIKYHRGDGAPARVIALENDNRLLTS</sequence>
<organism evidence="1 2">
    <name type="scientific">Nibrella viscosa</name>
    <dbReference type="NCBI Taxonomy" id="1084524"/>
    <lineage>
        <taxon>Bacteria</taxon>
        <taxon>Pseudomonadati</taxon>
        <taxon>Bacteroidota</taxon>
        <taxon>Cytophagia</taxon>
        <taxon>Cytophagales</taxon>
        <taxon>Spirosomataceae</taxon>
        <taxon>Nibrella</taxon>
    </lineage>
</organism>